<dbReference type="PANTHER" id="PTHR45694">
    <property type="entry name" value="GLUTAREDOXIN 2"/>
    <property type="match status" value="1"/>
</dbReference>
<keyword evidence="3" id="KW-1015">Disulfide bond</keyword>
<dbReference type="CDD" id="cd03419">
    <property type="entry name" value="GRX_GRXh_1_2_like"/>
    <property type="match status" value="1"/>
</dbReference>
<dbReference type="InterPro" id="IPR036249">
    <property type="entry name" value="Thioredoxin-like_sf"/>
</dbReference>
<keyword evidence="4" id="KW-0676">Redox-active center</keyword>
<dbReference type="InterPro" id="IPR011899">
    <property type="entry name" value="Glutaredoxin_euk/vir"/>
</dbReference>
<dbReference type="PRINTS" id="PR00160">
    <property type="entry name" value="GLUTAREDOXIN"/>
</dbReference>
<dbReference type="Pfam" id="PF00462">
    <property type="entry name" value="Glutaredoxin"/>
    <property type="match status" value="1"/>
</dbReference>
<keyword evidence="7" id="KW-1185">Reference proteome</keyword>
<dbReference type="InterPro" id="IPR011767">
    <property type="entry name" value="GLR_AS"/>
</dbReference>
<evidence type="ECO:0000313" key="7">
    <source>
        <dbReference type="Proteomes" id="UP000054107"/>
    </source>
</evidence>
<accession>A0A0B7NF85</accession>
<organism evidence="6 7">
    <name type="scientific">Parasitella parasitica</name>
    <dbReference type="NCBI Taxonomy" id="35722"/>
    <lineage>
        <taxon>Eukaryota</taxon>
        <taxon>Fungi</taxon>
        <taxon>Fungi incertae sedis</taxon>
        <taxon>Mucoromycota</taxon>
        <taxon>Mucoromycotina</taxon>
        <taxon>Mucoromycetes</taxon>
        <taxon>Mucorales</taxon>
        <taxon>Mucorineae</taxon>
        <taxon>Mucoraceae</taxon>
        <taxon>Parasitella</taxon>
    </lineage>
</organism>
<name>A0A0B7NF85_9FUNG</name>
<sequence>MGSLSSKQLTPEEMDLIKDKVEEIIKDNKVVVFSKSYCPFCKKAKQLLTGLGVDFFVLELDKESDGPAMQDYLKEKTGQRTVPNIFINQKHIGGCDDLFEKHESGELNLKQIA</sequence>
<reference evidence="6 7" key="1">
    <citation type="submission" date="2014-09" db="EMBL/GenBank/DDBJ databases">
        <authorList>
            <person name="Ellenberger Sabrina"/>
        </authorList>
    </citation>
    <scope>NUCLEOTIDE SEQUENCE [LARGE SCALE GENOMIC DNA]</scope>
    <source>
        <strain evidence="6 7">CBS 412.66</strain>
    </source>
</reference>
<evidence type="ECO:0000259" key="5">
    <source>
        <dbReference type="Pfam" id="PF00462"/>
    </source>
</evidence>
<proteinExistence type="predicted"/>
<evidence type="ECO:0000256" key="2">
    <source>
        <dbReference type="ARBA" id="ARBA00022982"/>
    </source>
</evidence>
<dbReference type="AlphaFoldDB" id="A0A0B7NF85"/>
<protein>
    <recommendedName>
        <fullName evidence="5">Glutaredoxin domain-containing protein</fullName>
    </recommendedName>
</protein>
<dbReference type="GO" id="GO:0005796">
    <property type="term" value="C:Golgi lumen"/>
    <property type="evidence" value="ECO:0007669"/>
    <property type="project" value="UniProtKB-ARBA"/>
</dbReference>
<evidence type="ECO:0000313" key="6">
    <source>
        <dbReference type="EMBL" id="CEP13611.1"/>
    </source>
</evidence>
<dbReference type="GO" id="GO:0034599">
    <property type="term" value="P:cellular response to oxidative stress"/>
    <property type="evidence" value="ECO:0007669"/>
    <property type="project" value="TreeGrafter"/>
</dbReference>
<evidence type="ECO:0000256" key="1">
    <source>
        <dbReference type="ARBA" id="ARBA00022448"/>
    </source>
</evidence>
<dbReference type="GO" id="GO:0004362">
    <property type="term" value="F:glutathione-disulfide reductase (NADPH) activity"/>
    <property type="evidence" value="ECO:0007669"/>
    <property type="project" value="UniProtKB-ARBA"/>
</dbReference>
<keyword evidence="1" id="KW-0813">Transport</keyword>
<gene>
    <name evidence="6" type="primary">PARPA_07726.1 scaffold 30360</name>
</gene>
<dbReference type="PANTHER" id="PTHR45694:SF18">
    <property type="entry name" value="GLUTAREDOXIN-1-RELATED"/>
    <property type="match status" value="1"/>
</dbReference>
<dbReference type="PROSITE" id="PS51354">
    <property type="entry name" value="GLUTAREDOXIN_2"/>
    <property type="match status" value="1"/>
</dbReference>
<dbReference type="SUPFAM" id="SSF52833">
    <property type="entry name" value="Thioredoxin-like"/>
    <property type="match status" value="1"/>
</dbReference>
<dbReference type="STRING" id="35722.A0A0B7NF85"/>
<evidence type="ECO:0000256" key="4">
    <source>
        <dbReference type="ARBA" id="ARBA00023284"/>
    </source>
</evidence>
<evidence type="ECO:0000256" key="3">
    <source>
        <dbReference type="ARBA" id="ARBA00023157"/>
    </source>
</evidence>
<dbReference type="NCBIfam" id="TIGR02180">
    <property type="entry name" value="GRX_euk"/>
    <property type="match status" value="1"/>
</dbReference>
<dbReference type="Gene3D" id="3.40.30.10">
    <property type="entry name" value="Glutaredoxin"/>
    <property type="match status" value="1"/>
</dbReference>
<dbReference type="InterPro" id="IPR014025">
    <property type="entry name" value="Glutaredoxin_subgr"/>
</dbReference>
<dbReference type="FunFam" id="3.40.30.10:FF:000093">
    <property type="entry name" value="Glutaredoxin 2"/>
    <property type="match status" value="1"/>
</dbReference>
<dbReference type="PROSITE" id="PS00195">
    <property type="entry name" value="GLUTAREDOXIN_1"/>
    <property type="match status" value="1"/>
</dbReference>
<keyword evidence="2" id="KW-0249">Electron transport</keyword>
<dbReference type="Proteomes" id="UP000054107">
    <property type="component" value="Unassembled WGS sequence"/>
</dbReference>
<dbReference type="GO" id="GO:0005801">
    <property type="term" value="C:cis-Golgi network"/>
    <property type="evidence" value="ECO:0007669"/>
    <property type="project" value="UniProtKB-ARBA"/>
</dbReference>
<dbReference type="OrthoDB" id="418495at2759"/>
<feature type="domain" description="Glutaredoxin" evidence="5">
    <location>
        <begin position="30"/>
        <end position="92"/>
    </location>
</feature>
<dbReference type="EMBL" id="LN730358">
    <property type="protein sequence ID" value="CEP13611.1"/>
    <property type="molecule type" value="Genomic_DNA"/>
</dbReference>
<dbReference type="InterPro" id="IPR002109">
    <property type="entry name" value="Glutaredoxin"/>
</dbReference>